<protein>
    <submittedName>
        <fullName evidence="1">Uncharacterized protein</fullName>
    </submittedName>
</protein>
<gene>
    <name evidence="1" type="ORF">I595_166</name>
</gene>
<dbReference type="STRING" id="1300341.I595_166"/>
<evidence type="ECO:0000313" key="2">
    <source>
        <dbReference type="Proteomes" id="UP000050280"/>
    </source>
</evidence>
<dbReference type="EMBL" id="LDJX01000001">
    <property type="protein sequence ID" value="KPM33263.1"/>
    <property type="molecule type" value="Genomic_DNA"/>
</dbReference>
<name>A0A0P7AYE4_9FLAO</name>
<evidence type="ECO:0000313" key="1">
    <source>
        <dbReference type="EMBL" id="KPM33263.1"/>
    </source>
</evidence>
<keyword evidence="2" id="KW-1185">Reference proteome</keyword>
<organism evidence="1 2">
    <name type="scientific">Croceitalea dokdonensis DOKDO 023</name>
    <dbReference type="NCBI Taxonomy" id="1300341"/>
    <lineage>
        <taxon>Bacteria</taxon>
        <taxon>Pseudomonadati</taxon>
        <taxon>Bacteroidota</taxon>
        <taxon>Flavobacteriia</taxon>
        <taxon>Flavobacteriales</taxon>
        <taxon>Flavobacteriaceae</taxon>
        <taxon>Croceitalea</taxon>
    </lineage>
</organism>
<reference evidence="1 2" key="1">
    <citation type="submission" date="2015-09" db="EMBL/GenBank/DDBJ databases">
        <title>Genome sequence of the marine flavobacterium Croceitalea dokdonensis DOKDO 023 that contains proton- and sodium-pumping rhodopsins.</title>
        <authorList>
            <person name="Kwon S.-K."/>
            <person name="Lee H.K."/>
            <person name="Kwak M.-J."/>
            <person name="Kim J.F."/>
        </authorList>
    </citation>
    <scope>NUCLEOTIDE SEQUENCE [LARGE SCALE GENOMIC DNA]</scope>
    <source>
        <strain evidence="1 2">DOKDO 023</strain>
    </source>
</reference>
<dbReference type="Proteomes" id="UP000050280">
    <property type="component" value="Unassembled WGS sequence"/>
</dbReference>
<proteinExistence type="predicted"/>
<dbReference type="AlphaFoldDB" id="A0A0P7AYE4"/>
<accession>A0A0P7AYE4</accession>
<comment type="caution">
    <text evidence="1">The sequence shown here is derived from an EMBL/GenBank/DDBJ whole genome shotgun (WGS) entry which is preliminary data.</text>
</comment>
<sequence>MPKSRLPNIIGANRAAQNNLIYKKCIALHPIWRTNKKRPPKGGLFNIF</sequence>